<dbReference type="PANTHER" id="PTHR48081">
    <property type="entry name" value="AB HYDROLASE SUPERFAMILY PROTEIN C4A8.06C"/>
    <property type="match status" value="1"/>
</dbReference>
<dbReference type="InterPro" id="IPR029058">
    <property type="entry name" value="AB_hydrolase_fold"/>
</dbReference>
<keyword evidence="4" id="KW-1185">Reference proteome</keyword>
<evidence type="ECO:0000313" key="3">
    <source>
        <dbReference type="EMBL" id="MBC5629293.1"/>
    </source>
</evidence>
<accession>A0ABR7DD61</accession>
<dbReference type="PANTHER" id="PTHR48081:SF13">
    <property type="entry name" value="ALPHA_BETA HYDROLASE"/>
    <property type="match status" value="1"/>
</dbReference>
<evidence type="ECO:0000259" key="2">
    <source>
        <dbReference type="Pfam" id="PF20434"/>
    </source>
</evidence>
<evidence type="ECO:0000313" key="4">
    <source>
        <dbReference type="Proteomes" id="UP000596929"/>
    </source>
</evidence>
<sequence length="323" mass="36885">MFKYIKKLILPVSLLLIFFISVNLDSIKFYYHITREIIKLNSNLAVIASNFYTEPVSEVSYRDIIYKSRDNIDLTLDIYTSKKEMESGSPVIIYVFGDSWMYGNKNLPAELAPIIETLRKEGFTIISTSYELLKTDAIFDKQISDIKDTIRWIYKNKDIYNFDTNNIGIVSPSAGSQLSMIAAFSDNDMFIGDLSLSEYSSDISYVVDLFGPAELAKINVSLAPNEVAEKFSSYDIDTIANLYSPINYIKEDLPNTLIIHSMVDTIVPYNSSLKLFNEAKKKKNNFEFLSLETCTHYLENLSTKEAISLYFKILSFIYTNSSN</sequence>
<dbReference type="InterPro" id="IPR050300">
    <property type="entry name" value="GDXG_lipolytic_enzyme"/>
</dbReference>
<feature type="domain" description="BD-FAE-like" evidence="2">
    <location>
        <begin position="76"/>
        <end position="277"/>
    </location>
</feature>
<dbReference type="Proteomes" id="UP000596929">
    <property type="component" value="Unassembled WGS sequence"/>
</dbReference>
<protein>
    <submittedName>
        <fullName evidence="3">Alpha/beta hydrolase</fullName>
    </submittedName>
</protein>
<organism evidence="3 4">
    <name type="scientific">Clostridium hominis</name>
    <dbReference type="NCBI Taxonomy" id="2763036"/>
    <lineage>
        <taxon>Bacteria</taxon>
        <taxon>Bacillati</taxon>
        <taxon>Bacillota</taxon>
        <taxon>Clostridia</taxon>
        <taxon>Eubacteriales</taxon>
        <taxon>Clostridiaceae</taxon>
        <taxon>Clostridium</taxon>
    </lineage>
</organism>
<name>A0ABR7DD61_9CLOT</name>
<comment type="caution">
    <text evidence="3">The sequence shown here is derived from an EMBL/GenBank/DDBJ whole genome shotgun (WGS) entry which is preliminary data.</text>
</comment>
<dbReference type="GO" id="GO:0016787">
    <property type="term" value="F:hydrolase activity"/>
    <property type="evidence" value="ECO:0007669"/>
    <property type="project" value="UniProtKB-KW"/>
</dbReference>
<dbReference type="Gene3D" id="3.40.50.1820">
    <property type="entry name" value="alpha/beta hydrolase"/>
    <property type="match status" value="1"/>
</dbReference>
<evidence type="ECO:0000256" key="1">
    <source>
        <dbReference type="ARBA" id="ARBA00022801"/>
    </source>
</evidence>
<reference evidence="3 4" key="1">
    <citation type="submission" date="2020-08" db="EMBL/GenBank/DDBJ databases">
        <title>Genome public.</title>
        <authorList>
            <person name="Liu C."/>
            <person name="Sun Q."/>
        </authorList>
    </citation>
    <scope>NUCLEOTIDE SEQUENCE [LARGE SCALE GENOMIC DNA]</scope>
    <source>
        <strain evidence="3 4">NSJ-6</strain>
    </source>
</reference>
<dbReference type="SUPFAM" id="SSF53474">
    <property type="entry name" value="alpha/beta-Hydrolases"/>
    <property type="match status" value="1"/>
</dbReference>
<gene>
    <name evidence="3" type="ORF">H8S20_10340</name>
</gene>
<dbReference type="Pfam" id="PF20434">
    <property type="entry name" value="BD-FAE"/>
    <property type="match status" value="1"/>
</dbReference>
<dbReference type="EMBL" id="JACOOO010000017">
    <property type="protein sequence ID" value="MBC5629293.1"/>
    <property type="molecule type" value="Genomic_DNA"/>
</dbReference>
<proteinExistence type="predicted"/>
<dbReference type="InterPro" id="IPR049492">
    <property type="entry name" value="BD-FAE-like_dom"/>
</dbReference>
<dbReference type="RefSeq" id="WP_032118674.1">
    <property type="nucleotide sequence ID" value="NZ_JACOOO010000017.1"/>
</dbReference>
<keyword evidence="1 3" id="KW-0378">Hydrolase</keyword>